<dbReference type="AlphaFoldDB" id="A0A7N0UEA8"/>
<keyword evidence="1" id="KW-0472">Membrane</keyword>
<dbReference type="Proteomes" id="UP000594263">
    <property type="component" value="Unplaced"/>
</dbReference>
<reference evidence="2" key="1">
    <citation type="submission" date="2021-01" db="UniProtKB">
        <authorList>
            <consortium name="EnsemblPlants"/>
        </authorList>
    </citation>
    <scope>IDENTIFICATION</scope>
</reference>
<dbReference type="Gramene" id="Kaladp0062s0148.1.v1.1">
    <property type="protein sequence ID" value="Kaladp0062s0148.1.v1.1.CDS.1"/>
    <property type="gene ID" value="Kaladp0062s0148.v1.1"/>
</dbReference>
<feature type="transmembrane region" description="Helical" evidence="1">
    <location>
        <begin position="32"/>
        <end position="51"/>
    </location>
</feature>
<proteinExistence type="predicted"/>
<dbReference type="EnsemblPlants" id="Kaladp0062s0148.1.v1.1">
    <property type="protein sequence ID" value="Kaladp0062s0148.1.v1.1.CDS.1"/>
    <property type="gene ID" value="Kaladp0062s0148.v1.1"/>
</dbReference>
<protein>
    <submittedName>
        <fullName evidence="2">Uncharacterized protein</fullName>
    </submittedName>
</protein>
<keyword evidence="1" id="KW-0812">Transmembrane</keyword>
<dbReference type="OMA" id="CVSTLWD"/>
<sequence length="53" mass="5900">MWILLAVCEGVGFCVTTFWELQELRFSAAFDYMSSVALGFVMATASCILNLRS</sequence>
<organism evidence="2 3">
    <name type="scientific">Kalanchoe fedtschenkoi</name>
    <name type="common">Lavender scallops</name>
    <name type="synonym">South American air plant</name>
    <dbReference type="NCBI Taxonomy" id="63787"/>
    <lineage>
        <taxon>Eukaryota</taxon>
        <taxon>Viridiplantae</taxon>
        <taxon>Streptophyta</taxon>
        <taxon>Embryophyta</taxon>
        <taxon>Tracheophyta</taxon>
        <taxon>Spermatophyta</taxon>
        <taxon>Magnoliopsida</taxon>
        <taxon>eudicotyledons</taxon>
        <taxon>Gunneridae</taxon>
        <taxon>Pentapetalae</taxon>
        <taxon>Saxifragales</taxon>
        <taxon>Crassulaceae</taxon>
        <taxon>Kalanchoe</taxon>
    </lineage>
</organism>
<name>A0A7N0UEA8_KALFE</name>
<evidence type="ECO:0000313" key="3">
    <source>
        <dbReference type="Proteomes" id="UP000594263"/>
    </source>
</evidence>
<accession>A0A7N0UEA8</accession>
<evidence type="ECO:0000313" key="2">
    <source>
        <dbReference type="EnsemblPlants" id="Kaladp0062s0148.1.v1.1.CDS.1"/>
    </source>
</evidence>
<keyword evidence="1" id="KW-1133">Transmembrane helix</keyword>
<evidence type="ECO:0000256" key="1">
    <source>
        <dbReference type="SAM" id="Phobius"/>
    </source>
</evidence>
<keyword evidence="3" id="KW-1185">Reference proteome</keyword>